<gene>
    <name evidence="1" type="ORF">RM6536_0001</name>
</gene>
<dbReference type="PROSITE" id="PS51257">
    <property type="entry name" value="PROKAR_LIPOPROTEIN"/>
    <property type="match status" value="1"/>
</dbReference>
<proteinExistence type="predicted"/>
<reference evidence="2" key="1">
    <citation type="submission" date="2015-08" db="EMBL/GenBank/DDBJ databases">
        <title>Complete genome sequence of Rothia mucilaginosa strain NUM-Rm6536.</title>
        <authorList>
            <person name="Nambu T."/>
        </authorList>
    </citation>
    <scope>NUCLEOTIDE SEQUENCE [LARGE SCALE GENOMIC DNA]</scope>
    <source>
        <strain evidence="2">NUM-Rm6536</strain>
    </source>
</reference>
<evidence type="ECO:0000313" key="2">
    <source>
        <dbReference type="Proteomes" id="UP000066203"/>
    </source>
</evidence>
<dbReference type="EMBL" id="AP014938">
    <property type="protein sequence ID" value="BAS19248.1"/>
    <property type="molecule type" value="Genomic_DNA"/>
</dbReference>
<dbReference type="PATRIC" id="fig|43675.28.peg.2"/>
<evidence type="ECO:0000313" key="1">
    <source>
        <dbReference type="EMBL" id="BAS19248.1"/>
    </source>
</evidence>
<dbReference type="AlphaFoldDB" id="A0A0K2RWP3"/>
<protein>
    <submittedName>
        <fullName evidence="1">Uncharacterized protein</fullName>
    </submittedName>
</protein>
<organism evidence="1">
    <name type="scientific">Rothia mucilaginosa</name>
    <dbReference type="NCBI Taxonomy" id="43675"/>
    <lineage>
        <taxon>Bacteria</taxon>
        <taxon>Bacillati</taxon>
        <taxon>Actinomycetota</taxon>
        <taxon>Actinomycetes</taxon>
        <taxon>Micrococcales</taxon>
        <taxon>Micrococcaceae</taxon>
        <taxon>Rothia</taxon>
    </lineage>
</organism>
<dbReference type="Proteomes" id="UP000066203">
    <property type="component" value="Chromosome"/>
</dbReference>
<name>A0A0K2RWP3_9MICC</name>
<dbReference type="RefSeq" id="WP_060823530.1">
    <property type="nucleotide sequence ID" value="NZ_AP014938.1"/>
</dbReference>
<accession>A0A0K2RWP3</accession>
<sequence>MKITKFHTGIALTTSLLLAALTGCGRREHRLLLGFGFELGVRFGFLSELEEAHQLLREG</sequence>